<sequence length="241" mass="28344">MKNKEARAIVVLERIKKEPNESIGEYVYNTLKKNIINMNIKPGDKISEKEISGLLELSRTPIREAFIKLSREGVLYILPQKGTYISKINLKQVDEARFIRECLEKGVMGIAVQGISEEYQNALEESLLKQKNHIDNKEYEKFLEEDEAFHKLIFEACDKERSWEIIEMVNTQYKRVRLLSFELHESLDKVYKQHVQIYDTIVNKNLGLAEEMVTIHVKKILSDQMLLQQKFPEYFETEETL</sequence>
<dbReference type="GO" id="GO:0003700">
    <property type="term" value="F:DNA-binding transcription factor activity"/>
    <property type="evidence" value="ECO:0007669"/>
    <property type="project" value="InterPro"/>
</dbReference>
<dbReference type="InterPro" id="IPR008920">
    <property type="entry name" value="TF_FadR/GntR_C"/>
</dbReference>
<comment type="caution">
    <text evidence="5">The sequence shown here is derived from an EMBL/GenBank/DDBJ whole genome shotgun (WGS) entry which is preliminary data.</text>
</comment>
<reference evidence="5" key="1">
    <citation type="submission" date="2021-03" db="EMBL/GenBank/DDBJ databases">
        <title>Proteiniclasticum marinus sp. nov., isolated from tidal flat sediment.</title>
        <authorList>
            <person name="Namirimu T."/>
            <person name="Yang J.-A."/>
            <person name="Yang S.-H."/>
            <person name="Kim Y.-J."/>
            <person name="Kwon K.K."/>
        </authorList>
    </citation>
    <scope>NUCLEOTIDE SEQUENCE</scope>
    <source>
        <strain evidence="5">SCR006</strain>
    </source>
</reference>
<gene>
    <name evidence="5" type="ORF">J3A84_09170</name>
</gene>
<dbReference type="RefSeq" id="WP_207599715.1">
    <property type="nucleotide sequence ID" value="NZ_JAFNJU010000006.1"/>
</dbReference>
<dbReference type="PROSITE" id="PS50949">
    <property type="entry name" value="HTH_GNTR"/>
    <property type="match status" value="1"/>
</dbReference>
<dbReference type="Gene3D" id="1.20.120.530">
    <property type="entry name" value="GntR ligand-binding domain-like"/>
    <property type="match status" value="1"/>
</dbReference>
<dbReference type="InterPro" id="IPR036390">
    <property type="entry name" value="WH_DNA-bd_sf"/>
</dbReference>
<dbReference type="CDD" id="cd07377">
    <property type="entry name" value="WHTH_GntR"/>
    <property type="match status" value="1"/>
</dbReference>
<evidence type="ECO:0000256" key="2">
    <source>
        <dbReference type="ARBA" id="ARBA00023125"/>
    </source>
</evidence>
<evidence type="ECO:0000259" key="4">
    <source>
        <dbReference type="PROSITE" id="PS50949"/>
    </source>
</evidence>
<dbReference type="SMART" id="SM00895">
    <property type="entry name" value="FCD"/>
    <property type="match status" value="1"/>
</dbReference>
<dbReference type="SUPFAM" id="SSF46785">
    <property type="entry name" value="Winged helix' DNA-binding domain"/>
    <property type="match status" value="1"/>
</dbReference>
<dbReference type="InterPro" id="IPR036388">
    <property type="entry name" value="WH-like_DNA-bd_sf"/>
</dbReference>
<dbReference type="Proteomes" id="UP000664218">
    <property type="component" value="Unassembled WGS sequence"/>
</dbReference>
<evidence type="ECO:0000313" key="5">
    <source>
        <dbReference type="EMBL" id="MBO1265196.1"/>
    </source>
</evidence>
<dbReference type="PANTHER" id="PTHR43537">
    <property type="entry name" value="TRANSCRIPTIONAL REGULATOR, GNTR FAMILY"/>
    <property type="match status" value="1"/>
</dbReference>
<dbReference type="InterPro" id="IPR011711">
    <property type="entry name" value="GntR_C"/>
</dbReference>
<organism evidence="5 6">
    <name type="scientific">Proteiniclasticum aestuarii</name>
    <dbReference type="NCBI Taxonomy" id="2817862"/>
    <lineage>
        <taxon>Bacteria</taxon>
        <taxon>Bacillati</taxon>
        <taxon>Bacillota</taxon>
        <taxon>Clostridia</taxon>
        <taxon>Eubacteriales</taxon>
        <taxon>Clostridiaceae</taxon>
        <taxon>Proteiniclasticum</taxon>
    </lineage>
</organism>
<keyword evidence="3" id="KW-0804">Transcription</keyword>
<dbReference type="Gene3D" id="1.10.10.10">
    <property type="entry name" value="Winged helix-like DNA-binding domain superfamily/Winged helix DNA-binding domain"/>
    <property type="match status" value="1"/>
</dbReference>
<dbReference type="Pfam" id="PF07729">
    <property type="entry name" value="FCD"/>
    <property type="match status" value="1"/>
</dbReference>
<dbReference type="InterPro" id="IPR000524">
    <property type="entry name" value="Tscrpt_reg_HTH_GntR"/>
</dbReference>
<name>A0A939HC10_9CLOT</name>
<dbReference type="GO" id="GO:0003677">
    <property type="term" value="F:DNA binding"/>
    <property type="evidence" value="ECO:0007669"/>
    <property type="project" value="UniProtKB-KW"/>
</dbReference>
<dbReference type="SMART" id="SM00345">
    <property type="entry name" value="HTH_GNTR"/>
    <property type="match status" value="1"/>
</dbReference>
<feature type="domain" description="HTH gntR-type" evidence="4">
    <location>
        <begin position="21"/>
        <end position="88"/>
    </location>
</feature>
<keyword evidence="1" id="KW-0805">Transcription regulation</keyword>
<protein>
    <submittedName>
        <fullName evidence="5">GntR family transcriptional regulator</fullName>
    </submittedName>
</protein>
<dbReference type="PANTHER" id="PTHR43537:SF6">
    <property type="entry name" value="HTH-TYPE TRANSCRIPTIONAL REPRESSOR RSPR"/>
    <property type="match status" value="1"/>
</dbReference>
<dbReference type="AlphaFoldDB" id="A0A939HC10"/>
<dbReference type="SUPFAM" id="SSF48008">
    <property type="entry name" value="GntR ligand-binding domain-like"/>
    <property type="match status" value="1"/>
</dbReference>
<dbReference type="EMBL" id="JAFNJU010000006">
    <property type="protein sequence ID" value="MBO1265196.1"/>
    <property type="molecule type" value="Genomic_DNA"/>
</dbReference>
<evidence type="ECO:0000256" key="1">
    <source>
        <dbReference type="ARBA" id="ARBA00023015"/>
    </source>
</evidence>
<proteinExistence type="predicted"/>
<evidence type="ECO:0000256" key="3">
    <source>
        <dbReference type="ARBA" id="ARBA00023163"/>
    </source>
</evidence>
<dbReference type="Pfam" id="PF00392">
    <property type="entry name" value="GntR"/>
    <property type="match status" value="1"/>
</dbReference>
<accession>A0A939HC10</accession>
<keyword evidence="2" id="KW-0238">DNA-binding</keyword>
<evidence type="ECO:0000313" key="6">
    <source>
        <dbReference type="Proteomes" id="UP000664218"/>
    </source>
</evidence>
<keyword evidence="6" id="KW-1185">Reference proteome</keyword>